<dbReference type="GO" id="GO:0003677">
    <property type="term" value="F:DNA binding"/>
    <property type="evidence" value="ECO:0007669"/>
    <property type="project" value="UniProtKB-KW"/>
</dbReference>
<dbReference type="SUPFAM" id="SSF46785">
    <property type="entry name" value="Winged helix' DNA-binding domain"/>
    <property type="match status" value="1"/>
</dbReference>
<dbReference type="InterPro" id="IPR000835">
    <property type="entry name" value="HTH_MarR-typ"/>
</dbReference>
<sequence length="137" mass="14751">MTSAPCTCTKLRRSARTLTALYDEALAPSGLTTPQFALLRTLDRAGPCSLTAFAERTGHDRTTLSRTIGALEAQGHVRFEAGADKRSRAVSLTEQGSAAIARALPCWSQAEDRIEALLGPDRARLFAILDRIEALPV</sequence>
<keyword evidence="2" id="KW-0238">DNA-binding</keyword>
<dbReference type="PROSITE" id="PS50995">
    <property type="entry name" value="HTH_MARR_2"/>
    <property type="match status" value="1"/>
</dbReference>
<dbReference type="Proteomes" id="UP000549617">
    <property type="component" value="Unassembled WGS sequence"/>
</dbReference>
<dbReference type="RefSeq" id="WP_184016572.1">
    <property type="nucleotide sequence ID" value="NZ_JACIJC010000002.1"/>
</dbReference>
<proteinExistence type="predicted"/>
<protein>
    <submittedName>
        <fullName evidence="2">DNA-binding MarR family transcriptional regulator</fullName>
    </submittedName>
</protein>
<dbReference type="Gene3D" id="1.10.10.10">
    <property type="entry name" value="Winged helix-like DNA-binding domain superfamily/Winged helix DNA-binding domain"/>
    <property type="match status" value="1"/>
</dbReference>
<dbReference type="PANTHER" id="PTHR33164">
    <property type="entry name" value="TRANSCRIPTIONAL REGULATOR, MARR FAMILY"/>
    <property type="match status" value="1"/>
</dbReference>
<gene>
    <name evidence="2" type="ORF">FHS49_001332</name>
</gene>
<accession>A0A7W9EDV8</accession>
<dbReference type="Pfam" id="PF12802">
    <property type="entry name" value="MarR_2"/>
    <property type="match status" value="1"/>
</dbReference>
<evidence type="ECO:0000313" key="3">
    <source>
        <dbReference type="Proteomes" id="UP000549617"/>
    </source>
</evidence>
<comment type="caution">
    <text evidence="2">The sequence shown here is derived from an EMBL/GenBank/DDBJ whole genome shotgun (WGS) entry which is preliminary data.</text>
</comment>
<dbReference type="GO" id="GO:0003700">
    <property type="term" value="F:DNA-binding transcription factor activity"/>
    <property type="evidence" value="ECO:0007669"/>
    <property type="project" value="InterPro"/>
</dbReference>
<dbReference type="AlphaFoldDB" id="A0A7W9EDV8"/>
<dbReference type="InterPro" id="IPR039422">
    <property type="entry name" value="MarR/SlyA-like"/>
</dbReference>
<organism evidence="2 3">
    <name type="scientific">Sphingobium boeckii</name>
    <dbReference type="NCBI Taxonomy" id="1082345"/>
    <lineage>
        <taxon>Bacteria</taxon>
        <taxon>Pseudomonadati</taxon>
        <taxon>Pseudomonadota</taxon>
        <taxon>Alphaproteobacteria</taxon>
        <taxon>Sphingomonadales</taxon>
        <taxon>Sphingomonadaceae</taxon>
        <taxon>Sphingobium</taxon>
    </lineage>
</organism>
<evidence type="ECO:0000259" key="1">
    <source>
        <dbReference type="PROSITE" id="PS50995"/>
    </source>
</evidence>
<dbReference type="InterPro" id="IPR036390">
    <property type="entry name" value="WH_DNA-bd_sf"/>
</dbReference>
<dbReference type="GO" id="GO:0006950">
    <property type="term" value="P:response to stress"/>
    <property type="evidence" value="ECO:0007669"/>
    <property type="project" value="TreeGrafter"/>
</dbReference>
<dbReference type="InterPro" id="IPR036388">
    <property type="entry name" value="WH-like_DNA-bd_sf"/>
</dbReference>
<reference evidence="2 3" key="1">
    <citation type="submission" date="2020-08" db="EMBL/GenBank/DDBJ databases">
        <title>Genomic Encyclopedia of Type Strains, Phase IV (KMG-IV): sequencing the most valuable type-strain genomes for metagenomic binning, comparative biology and taxonomic classification.</title>
        <authorList>
            <person name="Goeker M."/>
        </authorList>
    </citation>
    <scope>NUCLEOTIDE SEQUENCE [LARGE SCALE GENOMIC DNA]</scope>
    <source>
        <strain evidence="2 3">DSM 25079</strain>
    </source>
</reference>
<dbReference type="EMBL" id="JACIJC010000002">
    <property type="protein sequence ID" value="MBB5685324.1"/>
    <property type="molecule type" value="Genomic_DNA"/>
</dbReference>
<dbReference type="PANTHER" id="PTHR33164:SF105">
    <property type="entry name" value="TRANSCRIPTIONAL REPRESSOR PROTEIN-RELATED"/>
    <property type="match status" value="1"/>
</dbReference>
<keyword evidence="3" id="KW-1185">Reference proteome</keyword>
<evidence type="ECO:0000313" key="2">
    <source>
        <dbReference type="EMBL" id="MBB5685324.1"/>
    </source>
</evidence>
<feature type="domain" description="HTH marR-type" evidence="1">
    <location>
        <begin position="4"/>
        <end position="134"/>
    </location>
</feature>
<dbReference type="SMART" id="SM00347">
    <property type="entry name" value="HTH_MARR"/>
    <property type="match status" value="1"/>
</dbReference>
<name>A0A7W9EDV8_9SPHN</name>